<feature type="domain" description="SANT" evidence="1">
    <location>
        <begin position="42"/>
        <end position="79"/>
    </location>
</feature>
<dbReference type="PANTHER" id="PTHR21689:SF5">
    <property type="entry name" value="PROTEIN ALWAYS EARLY 1-RELATED"/>
    <property type="match status" value="1"/>
</dbReference>
<dbReference type="Gene3D" id="1.20.58.1880">
    <property type="match status" value="1"/>
</dbReference>
<name>F6HZ15_VITVI</name>
<dbReference type="InterPro" id="IPR001005">
    <property type="entry name" value="SANT/Myb"/>
</dbReference>
<protein>
    <recommendedName>
        <fullName evidence="1">SANT domain-containing protein</fullName>
    </recommendedName>
</protein>
<dbReference type="HOGENOM" id="CLU_1104372_0_0_1"/>
<dbReference type="PANTHER" id="PTHR21689">
    <property type="entry name" value="LIN-9"/>
    <property type="match status" value="1"/>
</dbReference>
<dbReference type="SUPFAM" id="SSF46689">
    <property type="entry name" value="Homeodomain-like"/>
    <property type="match status" value="1"/>
</dbReference>
<keyword evidence="3" id="KW-1185">Reference proteome</keyword>
<dbReference type="STRING" id="29760.F6HZ15"/>
<dbReference type="AlphaFoldDB" id="F6HZ15"/>
<gene>
    <name evidence="2" type="ordered locus">VIT_14s0128g00860</name>
</gene>
<dbReference type="InterPro" id="IPR017884">
    <property type="entry name" value="SANT_dom"/>
</dbReference>
<dbReference type="EMBL" id="FN596501">
    <property type="protein sequence ID" value="CCB59930.1"/>
    <property type="molecule type" value="Genomic_DNA"/>
</dbReference>
<dbReference type="SMART" id="SM00717">
    <property type="entry name" value="SANT"/>
    <property type="match status" value="1"/>
</dbReference>
<dbReference type="InterPro" id="IPR010561">
    <property type="entry name" value="LIN-9/ALY1"/>
</dbReference>
<evidence type="ECO:0000313" key="2">
    <source>
        <dbReference type="EMBL" id="CCB59930.1"/>
    </source>
</evidence>
<proteinExistence type="predicted"/>
<accession>F6HZ15</accession>
<dbReference type="InterPro" id="IPR009057">
    <property type="entry name" value="Homeodomain-like_sf"/>
</dbReference>
<organism evidence="2 3">
    <name type="scientific">Vitis vinifera</name>
    <name type="common">Grape</name>
    <dbReference type="NCBI Taxonomy" id="29760"/>
    <lineage>
        <taxon>Eukaryota</taxon>
        <taxon>Viridiplantae</taxon>
        <taxon>Streptophyta</taxon>
        <taxon>Embryophyta</taxon>
        <taxon>Tracheophyta</taxon>
        <taxon>Spermatophyta</taxon>
        <taxon>Magnoliopsida</taxon>
        <taxon>eudicotyledons</taxon>
        <taxon>Gunneridae</taxon>
        <taxon>Pentapetalae</taxon>
        <taxon>rosids</taxon>
        <taxon>Vitales</taxon>
        <taxon>Vitaceae</taxon>
        <taxon>Viteae</taxon>
        <taxon>Vitis</taxon>
    </lineage>
</organism>
<dbReference type="eggNOG" id="KOG1019">
    <property type="taxonomic scope" value="Eukaryota"/>
</dbReference>
<dbReference type="Proteomes" id="UP000009183">
    <property type="component" value="Chromosome 14"/>
</dbReference>
<sequence>MAPTKKYRGVNKRFLNSHEVSLDRDIENSTKSRQRKRKLSDMLGSQWSKEELEHFYEAYRKYGKDWKKVAGVVRNRSLEMVEALYNMNRAYLSLPEGTASVVGLIAMMTDHYNVLGGGDNESNDVSGTPRKTQKPVRGKVHLSISKEELLQPPSVANDGCLSLLKRSLSDDGFHLVFMGTYGPMLDVKCGKRRMGEVMGGSLCQSFCFYKVLQKHYTLNLNSKTMTCKIRAKVYMGEESSSLLGFLEWLAAP</sequence>
<dbReference type="FunFam" id="1.20.58.1880:FF:000006">
    <property type="entry name" value="Protein ALWAYS EARLY 3 isoform A"/>
    <property type="match status" value="1"/>
</dbReference>
<dbReference type="GO" id="GO:0006351">
    <property type="term" value="P:DNA-templated transcription"/>
    <property type="evidence" value="ECO:0007669"/>
    <property type="project" value="InterPro"/>
</dbReference>
<dbReference type="CDD" id="cd00167">
    <property type="entry name" value="SANT"/>
    <property type="match status" value="1"/>
</dbReference>
<dbReference type="Pfam" id="PF00249">
    <property type="entry name" value="Myb_DNA-binding"/>
    <property type="match status" value="1"/>
</dbReference>
<evidence type="ECO:0000259" key="1">
    <source>
        <dbReference type="PROSITE" id="PS51293"/>
    </source>
</evidence>
<dbReference type="GO" id="GO:0017053">
    <property type="term" value="C:transcription repressor complex"/>
    <property type="evidence" value="ECO:0007669"/>
    <property type="project" value="InterPro"/>
</dbReference>
<dbReference type="InParanoid" id="F6HZ15"/>
<dbReference type="PROSITE" id="PS51293">
    <property type="entry name" value="SANT"/>
    <property type="match status" value="1"/>
</dbReference>
<evidence type="ECO:0000313" key="3">
    <source>
        <dbReference type="Proteomes" id="UP000009183"/>
    </source>
</evidence>
<reference evidence="3" key="1">
    <citation type="journal article" date="2007" name="Nature">
        <title>The grapevine genome sequence suggests ancestral hexaploidization in major angiosperm phyla.</title>
        <authorList>
            <consortium name="The French-Italian Public Consortium for Grapevine Genome Characterization."/>
            <person name="Jaillon O."/>
            <person name="Aury J.-M."/>
            <person name="Noel B."/>
            <person name="Policriti A."/>
            <person name="Clepet C."/>
            <person name="Casagrande A."/>
            <person name="Choisne N."/>
            <person name="Aubourg S."/>
            <person name="Vitulo N."/>
            <person name="Jubin C."/>
            <person name="Vezzi A."/>
            <person name="Legeai F."/>
            <person name="Hugueney P."/>
            <person name="Dasilva C."/>
            <person name="Horner D."/>
            <person name="Mica E."/>
            <person name="Jublot D."/>
            <person name="Poulain J."/>
            <person name="Bruyere C."/>
            <person name="Billault A."/>
            <person name="Segurens B."/>
            <person name="Gouyvenoux M."/>
            <person name="Ugarte E."/>
            <person name="Cattonaro F."/>
            <person name="Anthouard V."/>
            <person name="Vico V."/>
            <person name="Del Fabbro C."/>
            <person name="Alaux M."/>
            <person name="Di Gaspero G."/>
            <person name="Dumas V."/>
            <person name="Felice N."/>
            <person name="Paillard S."/>
            <person name="Juman I."/>
            <person name="Moroldo M."/>
            <person name="Scalabrin S."/>
            <person name="Canaguier A."/>
            <person name="Le Clainche I."/>
            <person name="Malacrida G."/>
            <person name="Durand E."/>
            <person name="Pesole G."/>
            <person name="Laucou V."/>
            <person name="Chatelet P."/>
            <person name="Merdinoglu D."/>
            <person name="Delledonne M."/>
            <person name="Pezzotti M."/>
            <person name="Lecharny A."/>
            <person name="Scarpelli C."/>
            <person name="Artiguenave F."/>
            <person name="Pe M.E."/>
            <person name="Valle G."/>
            <person name="Morgante M."/>
            <person name="Caboche M."/>
            <person name="Adam-Blondon A.-F."/>
            <person name="Weissenbach J."/>
            <person name="Quetier F."/>
            <person name="Wincker P."/>
        </authorList>
    </citation>
    <scope>NUCLEOTIDE SEQUENCE [LARGE SCALE GENOMIC DNA]</scope>
    <source>
        <strain evidence="3">cv. Pinot noir / PN40024</strain>
    </source>
</reference>
<dbReference type="PaxDb" id="29760-VIT_14s0128g00860.t01"/>